<reference evidence="2 3" key="1">
    <citation type="submission" date="2019-08" db="EMBL/GenBank/DDBJ databases">
        <title>Deep-cultivation of Planctomycetes and their phenomic and genomic characterization uncovers novel biology.</title>
        <authorList>
            <person name="Wiegand S."/>
            <person name="Jogler M."/>
            <person name="Boedeker C."/>
            <person name="Pinto D."/>
            <person name="Vollmers J."/>
            <person name="Rivas-Marin E."/>
            <person name="Kohn T."/>
            <person name="Peeters S.H."/>
            <person name="Heuer A."/>
            <person name="Rast P."/>
            <person name="Oberbeckmann S."/>
            <person name="Bunk B."/>
            <person name="Jeske O."/>
            <person name="Meyerdierks A."/>
            <person name="Storesund J.E."/>
            <person name="Kallscheuer N."/>
            <person name="Luecker S."/>
            <person name="Lage O.M."/>
            <person name="Pohl T."/>
            <person name="Merkel B.J."/>
            <person name="Hornburger P."/>
            <person name="Mueller R.-W."/>
            <person name="Bruemmer F."/>
            <person name="Labrenz M."/>
            <person name="Spormann A.M."/>
            <person name="Op den Camp H."/>
            <person name="Overmann J."/>
            <person name="Amann R."/>
            <person name="Jetten M.S.M."/>
            <person name="Mascher T."/>
            <person name="Medema M.H."/>
            <person name="Devos D.P."/>
            <person name="Kaster A.-K."/>
            <person name="Ovreas L."/>
            <person name="Rohde M."/>
            <person name="Galperin M.Y."/>
            <person name="Jogler C."/>
        </authorList>
    </citation>
    <scope>NUCLEOTIDE SEQUENCE [LARGE SCALE GENOMIC DNA]</scope>
    <source>
        <strain evidence="2 3">UC8</strain>
    </source>
</reference>
<accession>A0A5B9QWT7</accession>
<feature type="chain" id="PRO_5023046713" description="DUF1573 domain-containing protein" evidence="1">
    <location>
        <begin position="22"/>
        <end position="335"/>
    </location>
</feature>
<dbReference type="PANTHER" id="PTHR37833:SF1">
    <property type="entry name" value="SIGNAL PEPTIDE PROTEIN"/>
    <property type="match status" value="1"/>
</dbReference>
<dbReference type="Pfam" id="PF07610">
    <property type="entry name" value="DUF1573"/>
    <property type="match status" value="1"/>
</dbReference>
<evidence type="ECO:0000313" key="3">
    <source>
        <dbReference type="Proteomes" id="UP000325286"/>
    </source>
</evidence>
<sequence length="335" mass="36807" precursor="true">MKNLFRGIVLCLFLAPTAAFGQDWAAKMFSATSHDFRAVARGAKIEHHFEFENIYQEDVHVAAVRSSCGCTTPSVTKSTVKSREKSAIVAKFNTSSFTGPKSATITVVFDRPFYAEVQLSVTGVIRTDVVFDPPAANFGEIREGETKEIKLSVTRFNRSDWQITDVRSHCTDMQVKLSEPVRSSRSVKYDLVLQAKASMPVGEIHEQLTLLTNDQQSPTVEMCIAGKVRPSLSVSPAALTMGAVKPGGEFTRRLVVRGEQPFGIAKVLCSDERFSFAAPEGQKKVHFLPLTFTADDQAGPIAQSIRIVSDLPHDRYTEFLVTGNVLEAEAEAEAE</sequence>
<keyword evidence="1" id="KW-0732">Signal</keyword>
<evidence type="ECO:0000256" key="1">
    <source>
        <dbReference type="SAM" id="SignalP"/>
    </source>
</evidence>
<organism evidence="2 3">
    <name type="scientific">Roseimaritima ulvae</name>
    <dbReference type="NCBI Taxonomy" id="980254"/>
    <lineage>
        <taxon>Bacteria</taxon>
        <taxon>Pseudomonadati</taxon>
        <taxon>Planctomycetota</taxon>
        <taxon>Planctomycetia</taxon>
        <taxon>Pirellulales</taxon>
        <taxon>Pirellulaceae</taxon>
        <taxon>Roseimaritima</taxon>
    </lineage>
</organism>
<dbReference type="Proteomes" id="UP000325286">
    <property type="component" value="Chromosome"/>
</dbReference>
<keyword evidence="3" id="KW-1185">Reference proteome</keyword>
<feature type="signal peptide" evidence="1">
    <location>
        <begin position="1"/>
        <end position="21"/>
    </location>
</feature>
<dbReference type="AlphaFoldDB" id="A0A5B9QWT7"/>
<protein>
    <recommendedName>
        <fullName evidence="4">DUF1573 domain-containing protein</fullName>
    </recommendedName>
</protein>
<evidence type="ECO:0008006" key="4">
    <source>
        <dbReference type="Google" id="ProtNLM"/>
    </source>
</evidence>
<dbReference type="RefSeq" id="WP_238388704.1">
    <property type="nucleotide sequence ID" value="NZ_CP042914.1"/>
</dbReference>
<name>A0A5B9QWT7_9BACT</name>
<dbReference type="Gene3D" id="2.60.40.10">
    <property type="entry name" value="Immunoglobulins"/>
    <property type="match status" value="1"/>
</dbReference>
<proteinExistence type="predicted"/>
<dbReference type="KEGG" id="rul:UC8_36010"/>
<dbReference type="EMBL" id="CP042914">
    <property type="protein sequence ID" value="QEG41576.1"/>
    <property type="molecule type" value="Genomic_DNA"/>
</dbReference>
<dbReference type="InterPro" id="IPR011467">
    <property type="entry name" value="DUF1573"/>
</dbReference>
<evidence type="ECO:0000313" key="2">
    <source>
        <dbReference type="EMBL" id="QEG41576.1"/>
    </source>
</evidence>
<gene>
    <name evidence="2" type="ORF">UC8_36010</name>
</gene>
<dbReference type="InterPro" id="IPR013783">
    <property type="entry name" value="Ig-like_fold"/>
</dbReference>
<dbReference type="PANTHER" id="PTHR37833">
    <property type="entry name" value="LIPOPROTEIN-RELATED"/>
    <property type="match status" value="1"/>
</dbReference>